<dbReference type="PIRSF" id="PIRSF017082">
    <property type="entry name" value="YflP"/>
    <property type="match status" value="1"/>
</dbReference>
<dbReference type="Gene3D" id="3.40.190.10">
    <property type="entry name" value="Periplasmic binding protein-like II"/>
    <property type="match status" value="1"/>
</dbReference>
<feature type="chain" id="PRO_5045900651" evidence="2">
    <location>
        <begin position="31"/>
        <end position="330"/>
    </location>
</feature>
<dbReference type="PANTHER" id="PTHR42928:SF5">
    <property type="entry name" value="BLR1237 PROTEIN"/>
    <property type="match status" value="1"/>
</dbReference>
<dbReference type="CDD" id="cd07012">
    <property type="entry name" value="PBP2_Bug_TTT"/>
    <property type="match status" value="1"/>
</dbReference>
<sequence>MGSHATPRGPVSRRAALTLMAAPLAAPALAQAVWPTGPVRYVCVFPPGGSTDTLSRIWCQRMAEITGQQFVVDNRGGSGGNVGTEVIARAAPDGTTIGLASVSSMAIAPTLYPRLPFDVTRDFTWICGLWQLPNLLVARSDLPVRNITDLIALCRADPGRYTFASSGAGTTLHIAGEMFKQMAGVNILHVPYRGGGPAYIDLMGGRVDMIFGNFPEASRLSREGKVRPLAATGAQRSPQLPDVPAMAEFLPGYEINSWGGAAGPAGLPPAMVMRMNALGRQALDSPEVKRRYEEGGATTWWTTPEGLADFRRENEARFAPLIRASGAVVE</sequence>
<dbReference type="Pfam" id="PF03401">
    <property type="entry name" value="TctC"/>
    <property type="match status" value="1"/>
</dbReference>
<dbReference type="Proteomes" id="UP000831327">
    <property type="component" value="Chromosome"/>
</dbReference>
<dbReference type="InterPro" id="IPR042100">
    <property type="entry name" value="Bug_dom1"/>
</dbReference>
<dbReference type="EMBL" id="AP025637">
    <property type="protein sequence ID" value="BDG70252.1"/>
    <property type="molecule type" value="Genomic_DNA"/>
</dbReference>
<evidence type="ECO:0000313" key="3">
    <source>
        <dbReference type="EMBL" id="BDG70252.1"/>
    </source>
</evidence>
<dbReference type="Gene3D" id="3.40.190.150">
    <property type="entry name" value="Bordetella uptake gene, domain 1"/>
    <property type="match status" value="1"/>
</dbReference>
<dbReference type="PANTHER" id="PTHR42928">
    <property type="entry name" value="TRICARBOXYLATE-BINDING PROTEIN"/>
    <property type="match status" value="1"/>
</dbReference>
<accession>A0ABM7XXN8</accession>
<evidence type="ECO:0000256" key="1">
    <source>
        <dbReference type="ARBA" id="ARBA00006987"/>
    </source>
</evidence>
<proteinExistence type="inferred from homology"/>
<gene>
    <name evidence="3" type="ORF">Rmf_01810</name>
</gene>
<protein>
    <submittedName>
        <fullName evidence="3">MFS transporter</fullName>
    </submittedName>
</protein>
<comment type="similarity">
    <text evidence="1">Belongs to the UPF0065 (bug) family.</text>
</comment>
<organism evidence="3 4">
    <name type="scientific">Roseomonas fluvialis</name>
    <dbReference type="NCBI Taxonomy" id="1750527"/>
    <lineage>
        <taxon>Bacteria</taxon>
        <taxon>Pseudomonadati</taxon>
        <taxon>Pseudomonadota</taxon>
        <taxon>Alphaproteobacteria</taxon>
        <taxon>Acetobacterales</taxon>
        <taxon>Roseomonadaceae</taxon>
        <taxon>Roseomonas</taxon>
    </lineage>
</organism>
<evidence type="ECO:0000256" key="2">
    <source>
        <dbReference type="SAM" id="SignalP"/>
    </source>
</evidence>
<dbReference type="InterPro" id="IPR005064">
    <property type="entry name" value="BUG"/>
</dbReference>
<reference evidence="3 4" key="1">
    <citation type="journal article" date="2016" name="Microbes Environ.">
        <title>Phylogenetically diverse aerobic anoxygenic phototrophic bacteria isolated from epilithic biofilms in Tama river, Japan.</title>
        <authorList>
            <person name="Hirose S."/>
            <person name="Matsuura K."/>
            <person name="Haruta S."/>
        </authorList>
    </citation>
    <scope>NUCLEOTIDE SEQUENCE [LARGE SCALE GENOMIC DNA]</scope>
    <source>
        <strain evidence="3 4">S08</strain>
    </source>
</reference>
<keyword evidence="4" id="KW-1185">Reference proteome</keyword>
<dbReference type="SUPFAM" id="SSF53850">
    <property type="entry name" value="Periplasmic binding protein-like II"/>
    <property type="match status" value="1"/>
</dbReference>
<dbReference type="RefSeq" id="WP_244457593.1">
    <property type="nucleotide sequence ID" value="NZ_AP025637.1"/>
</dbReference>
<evidence type="ECO:0000313" key="4">
    <source>
        <dbReference type="Proteomes" id="UP000831327"/>
    </source>
</evidence>
<feature type="signal peptide" evidence="2">
    <location>
        <begin position="1"/>
        <end position="30"/>
    </location>
</feature>
<name>A0ABM7XXN8_9PROT</name>
<keyword evidence="2" id="KW-0732">Signal</keyword>